<name>A0A6J4J422_9PROT</name>
<accession>A0A6J4J422</accession>
<feature type="non-terminal residue" evidence="2">
    <location>
        <position position="57"/>
    </location>
</feature>
<feature type="compositionally biased region" description="Basic and acidic residues" evidence="1">
    <location>
        <begin position="23"/>
        <end position="40"/>
    </location>
</feature>
<feature type="region of interest" description="Disordered" evidence="1">
    <location>
        <begin position="1"/>
        <end position="57"/>
    </location>
</feature>
<proteinExistence type="predicted"/>
<dbReference type="AlphaFoldDB" id="A0A6J4J422"/>
<dbReference type="EMBL" id="CADCTG010000218">
    <property type="protein sequence ID" value="CAA9266533.1"/>
    <property type="molecule type" value="Genomic_DNA"/>
</dbReference>
<evidence type="ECO:0000313" key="2">
    <source>
        <dbReference type="EMBL" id="CAA9266533.1"/>
    </source>
</evidence>
<gene>
    <name evidence="2" type="ORF">AVDCRST_MAG08-2930</name>
</gene>
<protein>
    <submittedName>
        <fullName evidence="2">Uncharacterized protein</fullName>
    </submittedName>
</protein>
<sequence>GLRRGRARRPGEGHRGSAVLHAGGERLGIRGPARHLDGVHRPSRTAHRGTGPPGGAV</sequence>
<evidence type="ECO:0000256" key="1">
    <source>
        <dbReference type="SAM" id="MobiDB-lite"/>
    </source>
</evidence>
<reference evidence="2" key="1">
    <citation type="submission" date="2020-02" db="EMBL/GenBank/DDBJ databases">
        <authorList>
            <person name="Meier V. D."/>
        </authorList>
    </citation>
    <scope>NUCLEOTIDE SEQUENCE</scope>
    <source>
        <strain evidence="2">AVDCRST_MAG08</strain>
    </source>
</reference>
<organism evidence="2">
    <name type="scientific">uncultured Acetobacteraceae bacterium</name>
    <dbReference type="NCBI Taxonomy" id="169975"/>
    <lineage>
        <taxon>Bacteria</taxon>
        <taxon>Pseudomonadati</taxon>
        <taxon>Pseudomonadota</taxon>
        <taxon>Alphaproteobacteria</taxon>
        <taxon>Acetobacterales</taxon>
        <taxon>Acetobacteraceae</taxon>
        <taxon>environmental samples</taxon>
    </lineage>
</organism>
<feature type="non-terminal residue" evidence="2">
    <location>
        <position position="1"/>
    </location>
</feature>